<feature type="domain" description="Nephrocystin 3-like N-terminal" evidence="4">
    <location>
        <begin position="4"/>
        <end position="137"/>
    </location>
</feature>
<dbReference type="Pfam" id="PF12796">
    <property type="entry name" value="Ank_2"/>
    <property type="match status" value="3"/>
</dbReference>
<dbReference type="AlphaFoldDB" id="A0AAI9VDH1"/>
<dbReference type="SMART" id="SM00248">
    <property type="entry name" value="ANK"/>
    <property type="match status" value="9"/>
</dbReference>
<evidence type="ECO:0000256" key="3">
    <source>
        <dbReference type="PROSITE-ProRule" id="PRU00023"/>
    </source>
</evidence>
<dbReference type="InterPro" id="IPR056884">
    <property type="entry name" value="NPHP3-like_N"/>
</dbReference>
<proteinExistence type="predicted"/>
<dbReference type="Proteomes" id="UP001239213">
    <property type="component" value="Unassembled WGS sequence"/>
</dbReference>
<dbReference type="PANTHER" id="PTHR24198:SF165">
    <property type="entry name" value="ANKYRIN REPEAT-CONTAINING PROTEIN-RELATED"/>
    <property type="match status" value="1"/>
</dbReference>
<dbReference type="PROSITE" id="PS50297">
    <property type="entry name" value="ANK_REP_REGION"/>
    <property type="match status" value="1"/>
</dbReference>
<sequence length="873" mass="96426">MSFFIAQYFEKASGPSTPYVYVYFCDDQVKKQRDGKNILTGLIFQILCRQRKMIRHVKKVFDQQGASMVQSFSALWGVFENMLKDPRSGSVLIIVDALDECEDTTCRQFLNSIHTLLRTLSLSEQNTARVKFFLTSRPALLQTQILDLDDPSDIQSSLSVDDGESGYRRDLEAYTRSRVEALSRRRNCPAEVKEFLFQTLSSKVGHTFLWIHMILASLKKSLLVSVKDFEEIVSRIPSDLESTYISFLAAIPRDYHDTAALLLQVLLASSRPLTLEEINIAFTIRSDHQTLADVKQNSQKSISLTLQGVLGPLLRISDNKVALIHQTVKEFLLLPTHSRNAPLPIAETTLENASMRMASACISYLLLDDFSGDLAAWVRSDVGTPPSGSPSDESHSPVSQKFLWPEGYAEDHSPDILFEESGTLDAEVSHFVASKYPFYRYASLHWASHLATCEMVAPNELIRAAERLLDTNSNHCANWLRFYLEDAVMVGFVFPSTMDPLAMVSSLNLHELLTRLLENTCSKQNLDQALFLACQAGHYRIVSRLLDEATNPNLSVLNRQTALTVAAERGQFDCIKVLLVQAHTNVNAKGRGGRTALSFACGNGYLDIVDCLLDRLDCRVDEEDNAGSTPLFWAVGGGHLAVISTLAKRSKADVNHRDKGGRTVTSWAAGDGTENSLQKILEMQDVEVNLTDMQGRSPLSWAAGNGHAAAVRLLLRSKKVDMGSVDRDGRNAFSWASARGYLDVLRVLLRYGCPGIDNKDVDGWTPLAWAIQNDCPDFVHALLSTGSVDVEHRDNNGKSVLFWAVSYGHLSVVKVLLRHGADPYAASSEGVTAMQVAEGSGRKDILAELLGAGKGVTPAGGWQDSSNVLVDYP</sequence>
<evidence type="ECO:0000313" key="6">
    <source>
        <dbReference type="Proteomes" id="UP001239213"/>
    </source>
</evidence>
<dbReference type="SUPFAM" id="SSF48403">
    <property type="entry name" value="Ankyrin repeat"/>
    <property type="match status" value="1"/>
</dbReference>
<gene>
    <name evidence="5" type="ORF">CCUS01_16298</name>
</gene>
<reference evidence="5" key="1">
    <citation type="submission" date="2016-11" db="EMBL/GenBank/DDBJ databases">
        <title>The genome sequence of Colletotrichum cuscutae.</title>
        <authorList>
            <person name="Baroncelli R."/>
        </authorList>
    </citation>
    <scope>NUCLEOTIDE SEQUENCE</scope>
    <source>
        <strain evidence="5">IMI 304802</strain>
    </source>
</reference>
<dbReference type="Gene3D" id="1.25.40.20">
    <property type="entry name" value="Ankyrin repeat-containing domain"/>
    <property type="match status" value="1"/>
</dbReference>
<dbReference type="PANTHER" id="PTHR24198">
    <property type="entry name" value="ANKYRIN REPEAT AND PROTEIN KINASE DOMAIN-CONTAINING PROTEIN"/>
    <property type="match status" value="1"/>
</dbReference>
<dbReference type="InterPro" id="IPR036770">
    <property type="entry name" value="Ankyrin_rpt-contain_sf"/>
</dbReference>
<evidence type="ECO:0000259" key="4">
    <source>
        <dbReference type="Pfam" id="PF24883"/>
    </source>
</evidence>
<feature type="repeat" description="ANK" evidence="3">
    <location>
        <begin position="796"/>
        <end position="828"/>
    </location>
</feature>
<evidence type="ECO:0000313" key="5">
    <source>
        <dbReference type="EMBL" id="KAK1479289.1"/>
    </source>
</evidence>
<name>A0AAI9VDH1_9PEZI</name>
<evidence type="ECO:0000256" key="1">
    <source>
        <dbReference type="ARBA" id="ARBA00022737"/>
    </source>
</evidence>
<keyword evidence="6" id="KW-1185">Reference proteome</keyword>
<keyword evidence="1" id="KW-0677">Repeat</keyword>
<dbReference type="PROSITE" id="PS50088">
    <property type="entry name" value="ANK_REPEAT"/>
    <property type="match status" value="1"/>
</dbReference>
<protein>
    <recommendedName>
        <fullName evidence="4">Nephrocystin 3-like N-terminal domain-containing protein</fullName>
    </recommendedName>
</protein>
<evidence type="ECO:0000256" key="2">
    <source>
        <dbReference type="ARBA" id="ARBA00023043"/>
    </source>
</evidence>
<dbReference type="EMBL" id="MPDP01000115">
    <property type="protein sequence ID" value="KAK1479289.1"/>
    <property type="molecule type" value="Genomic_DNA"/>
</dbReference>
<accession>A0AAI9VDH1</accession>
<organism evidence="5 6">
    <name type="scientific">Colletotrichum cuscutae</name>
    <dbReference type="NCBI Taxonomy" id="1209917"/>
    <lineage>
        <taxon>Eukaryota</taxon>
        <taxon>Fungi</taxon>
        <taxon>Dikarya</taxon>
        <taxon>Ascomycota</taxon>
        <taxon>Pezizomycotina</taxon>
        <taxon>Sordariomycetes</taxon>
        <taxon>Hypocreomycetidae</taxon>
        <taxon>Glomerellales</taxon>
        <taxon>Glomerellaceae</taxon>
        <taxon>Colletotrichum</taxon>
        <taxon>Colletotrichum acutatum species complex</taxon>
    </lineage>
</organism>
<comment type="caution">
    <text evidence="5">The sequence shown here is derived from an EMBL/GenBank/DDBJ whole genome shotgun (WGS) entry which is preliminary data.</text>
</comment>
<keyword evidence="2 3" id="KW-0040">ANK repeat</keyword>
<dbReference type="Pfam" id="PF24883">
    <property type="entry name" value="NPHP3_N"/>
    <property type="match status" value="1"/>
</dbReference>
<dbReference type="InterPro" id="IPR002110">
    <property type="entry name" value="Ankyrin_rpt"/>
</dbReference>